<organism evidence="2 3">
    <name type="scientific">Ponticoccus alexandrii</name>
    <dbReference type="NCBI Taxonomy" id="1943633"/>
    <lineage>
        <taxon>Bacteria</taxon>
        <taxon>Pseudomonadati</taxon>
        <taxon>Pseudomonadota</taxon>
        <taxon>Alphaproteobacteria</taxon>
        <taxon>Rhodobacterales</taxon>
        <taxon>Roseobacteraceae</taxon>
        <taxon>Ponticoccus</taxon>
    </lineage>
</organism>
<proteinExistence type="predicted"/>
<evidence type="ECO:0000313" key="2">
    <source>
        <dbReference type="EMBL" id="QRF65041.1"/>
    </source>
</evidence>
<reference evidence="2 3" key="1">
    <citation type="submission" date="2019-12" db="EMBL/GenBank/DDBJ databases">
        <title>Complete Genome Sequence of a Quorum-Sensing Bacterium,Rhodobacteraceae bacterium C31, Isolated from a marine microalgae symbiotic bacteria.</title>
        <authorList>
            <person name="Zhang Y."/>
        </authorList>
    </citation>
    <scope>NUCLEOTIDE SEQUENCE [LARGE SCALE GENOMIC DNA]</scope>
    <source>
        <strain evidence="2 3">C31</strain>
    </source>
</reference>
<dbReference type="EMBL" id="CP047166">
    <property type="protein sequence ID" value="QRF65041.1"/>
    <property type="molecule type" value="Genomic_DNA"/>
</dbReference>
<gene>
    <name evidence="2" type="ORF">GQA70_01140</name>
</gene>
<dbReference type="Proteomes" id="UP000596387">
    <property type="component" value="Chromosome"/>
</dbReference>
<keyword evidence="1" id="KW-0472">Membrane</keyword>
<protein>
    <submittedName>
        <fullName evidence="2">DUF2798 domain-containing protein</fullName>
    </submittedName>
</protein>
<evidence type="ECO:0000313" key="3">
    <source>
        <dbReference type="Proteomes" id="UP000596387"/>
    </source>
</evidence>
<dbReference type="RefSeq" id="WP_251374170.1">
    <property type="nucleotide sequence ID" value="NZ_CP047166.1"/>
</dbReference>
<evidence type="ECO:0000256" key="1">
    <source>
        <dbReference type="SAM" id="Phobius"/>
    </source>
</evidence>
<keyword evidence="1" id="KW-0812">Transmembrane</keyword>
<keyword evidence="1" id="KW-1133">Transmembrane helix</keyword>
<dbReference type="Pfam" id="PF11391">
    <property type="entry name" value="DUF2798"/>
    <property type="match status" value="1"/>
</dbReference>
<accession>A0ABX7F5G3</accession>
<feature type="transmembrane region" description="Helical" evidence="1">
    <location>
        <begin position="41"/>
        <end position="64"/>
    </location>
</feature>
<dbReference type="InterPro" id="IPR021529">
    <property type="entry name" value="DUF2798"/>
</dbReference>
<sequence length="74" mass="8114">MIPPRLAPVVFGLLLSGFMSLIVSGVATLRTVGVVPGLFGLWMSAWVSSWLVAFPSVLVVAPVVRRMVERYTRR</sequence>
<name>A0ABX7F5G3_9RHOB</name>
<keyword evidence="3" id="KW-1185">Reference proteome</keyword>